<dbReference type="InterPro" id="IPR014752">
    <property type="entry name" value="Arrestin-like_C"/>
</dbReference>
<dbReference type="PANTHER" id="PTHR11188:SF135">
    <property type="entry name" value="ARRESTIN DOMAIN CONTAINING 3-LIKE-RELATED"/>
    <property type="match status" value="1"/>
</dbReference>
<dbReference type="GO" id="GO:0005737">
    <property type="term" value="C:cytoplasm"/>
    <property type="evidence" value="ECO:0007669"/>
    <property type="project" value="TreeGrafter"/>
</dbReference>
<dbReference type="InterPro" id="IPR050357">
    <property type="entry name" value="Arrestin_domain-protein"/>
</dbReference>
<evidence type="ECO:0000313" key="4">
    <source>
        <dbReference type="Proteomes" id="UP000694546"/>
    </source>
</evidence>
<dbReference type="Gene3D" id="2.60.40.640">
    <property type="match status" value="2"/>
</dbReference>
<dbReference type="AlphaFoldDB" id="A0A8C5A7C6"/>
<dbReference type="GO" id="GO:0005886">
    <property type="term" value="C:plasma membrane"/>
    <property type="evidence" value="ECO:0007669"/>
    <property type="project" value="TreeGrafter"/>
</dbReference>
<dbReference type="GO" id="GO:0015031">
    <property type="term" value="P:protein transport"/>
    <property type="evidence" value="ECO:0007669"/>
    <property type="project" value="TreeGrafter"/>
</dbReference>
<dbReference type="PANTHER" id="PTHR11188">
    <property type="entry name" value="ARRESTIN DOMAIN CONTAINING PROTEIN"/>
    <property type="match status" value="1"/>
</dbReference>
<feature type="domain" description="Arrestin C-terminal-like" evidence="2">
    <location>
        <begin position="200"/>
        <end position="327"/>
    </location>
</feature>
<dbReference type="SUPFAM" id="SSF81296">
    <property type="entry name" value="E set domains"/>
    <property type="match status" value="2"/>
</dbReference>
<accession>A0A8C5A7C6</accession>
<dbReference type="SMART" id="SM01017">
    <property type="entry name" value="Arrestin_C"/>
    <property type="match status" value="1"/>
</dbReference>
<evidence type="ECO:0000313" key="3">
    <source>
        <dbReference type="Ensembl" id="ENSGMOP00000027747.1"/>
    </source>
</evidence>
<protein>
    <recommendedName>
        <fullName evidence="2">Arrestin C-terminal-like domain-containing protein</fullName>
    </recommendedName>
</protein>
<organism evidence="3 4">
    <name type="scientific">Gadus morhua</name>
    <name type="common">Atlantic cod</name>
    <dbReference type="NCBI Taxonomy" id="8049"/>
    <lineage>
        <taxon>Eukaryota</taxon>
        <taxon>Metazoa</taxon>
        <taxon>Chordata</taxon>
        <taxon>Craniata</taxon>
        <taxon>Vertebrata</taxon>
        <taxon>Euteleostomi</taxon>
        <taxon>Actinopterygii</taxon>
        <taxon>Neopterygii</taxon>
        <taxon>Teleostei</taxon>
        <taxon>Neoteleostei</taxon>
        <taxon>Acanthomorphata</taxon>
        <taxon>Zeiogadaria</taxon>
        <taxon>Gadariae</taxon>
        <taxon>Gadiformes</taxon>
        <taxon>Gadoidei</taxon>
        <taxon>Gadidae</taxon>
        <taxon>Gadus</taxon>
    </lineage>
</organism>
<comment type="similarity">
    <text evidence="1">Belongs to the arrestin family.</text>
</comment>
<dbReference type="Ensembl" id="ENSGMOT00000067760.1">
    <property type="protein sequence ID" value="ENSGMOP00000027747.1"/>
    <property type="gene ID" value="ENSGMOG00000000754.2"/>
</dbReference>
<name>A0A8C5A7C6_GADMO</name>
<dbReference type="OMA" id="KHTHSAR"/>
<dbReference type="GeneTree" id="ENSGT00940000164012"/>
<dbReference type="InterPro" id="IPR011021">
    <property type="entry name" value="Arrestin-like_N"/>
</dbReference>
<reference evidence="3" key="1">
    <citation type="submission" date="2025-08" db="UniProtKB">
        <authorList>
            <consortium name="Ensembl"/>
        </authorList>
    </citation>
    <scope>IDENTIFICATION</scope>
</reference>
<proteinExistence type="inferred from homology"/>
<keyword evidence="4" id="KW-1185">Reference proteome</keyword>
<reference evidence="3" key="2">
    <citation type="submission" date="2025-09" db="UniProtKB">
        <authorList>
            <consortium name="Ensembl"/>
        </authorList>
    </citation>
    <scope>IDENTIFICATION</scope>
</reference>
<evidence type="ECO:0000259" key="2">
    <source>
        <dbReference type="SMART" id="SM01017"/>
    </source>
</evidence>
<sequence>MGVENSTIDSSSPKQPLLTRWVVLQKGVTATKTMLTIKDLTLTYDAINEERTFSEGDTLTGTVTMCLKKDTKVKSFFVKLKGDANVRWSRGIPTYQITYKAHARYFKLKYFFIPENTKDTEISKGNHSYKFSIKIPSGSLPSSFHGAHGRIVYRLEAKLSRSWRLDSNVKQEINFASKAISSLLMTRQVGQVDKDIGIFSKRSVHMEAFLKSGVYAPGQTVAVTVKVKNTSSKDMTPKFSLRQNVTYRVLDSTKYSWSEICKLVGEVIEKKSEKTVSCTLKIPPDTILSIQNCEILSVEHYLKVYLDISFASDPEIKFPLVIAPSSFMLNPGPWGIFSGQGN</sequence>
<evidence type="ECO:0000256" key="1">
    <source>
        <dbReference type="ARBA" id="ARBA00005298"/>
    </source>
</evidence>
<dbReference type="Proteomes" id="UP000694546">
    <property type="component" value="Chromosome 6"/>
</dbReference>
<dbReference type="InterPro" id="IPR014756">
    <property type="entry name" value="Ig_E-set"/>
</dbReference>
<dbReference type="Pfam" id="PF00339">
    <property type="entry name" value="Arrestin_N"/>
    <property type="match status" value="1"/>
</dbReference>
<dbReference type="GO" id="GO:0007399">
    <property type="term" value="P:nervous system development"/>
    <property type="evidence" value="ECO:0007669"/>
    <property type="project" value="UniProtKB-ARBA"/>
</dbReference>
<dbReference type="InterPro" id="IPR011022">
    <property type="entry name" value="Arrestin_C-like"/>
</dbReference>
<dbReference type="Pfam" id="PF02752">
    <property type="entry name" value="Arrestin_C"/>
    <property type="match status" value="1"/>
</dbReference>